<feature type="signal peptide" evidence="1">
    <location>
        <begin position="1"/>
        <end position="19"/>
    </location>
</feature>
<dbReference type="InParanoid" id="A0A1B7N080"/>
<dbReference type="AlphaFoldDB" id="A0A1B7N080"/>
<keyword evidence="3" id="KW-1185">Reference proteome</keyword>
<gene>
    <name evidence="2" type="ORF">K503DRAFT_850088</name>
</gene>
<reference evidence="2 3" key="1">
    <citation type="submission" date="2016-06" db="EMBL/GenBank/DDBJ databases">
        <title>Comparative genomics of the ectomycorrhizal sister species Rhizopogon vinicolor and Rhizopogon vesiculosus (Basidiomycota: Boletales) reveals a divergence of the mating type B locus.</title>
        <authorList>
            <consortium name="DOE Joint Genome Institute"/>
            <person name="Mujic A.B."/>
            <person name="Kuo A."/>
            <person name="Tritt A."/>
            <person name="Lipzen A."/>
            <person name="Chen C."/>
            <person name="Johnson J."/>
            <person name="Sharma A."/>
            <person name="Barry K."/>
            <person name="Grigoriev I.V."/>
            <person name="Spatafora J.W."/>
        </authorList>
    </citation>
    <scope>NUCLEOTIDE SEQUENCE [LARGE SCALE GENOMIC DNA]</scope>
    <source>
        <strain evidence="2 3">AM-OR11-026</strain>
    </source>
</reference>
<protein>
    <submittedName>
        <fullName evidence="2">Uncharacterized protein</fullName>
    </submittedName>
</protein>
<evidence type="ECO:0000313" key="2">
    <source>
        <dbReference type="EMBL" id="OAX38263.1"/>
    </source>
</evidence>
<dbReference type="Proteomes" id="UP000092154">
    <property type="component" value="Unassembled WGS sequence"/>
</dbReference>
<evidence type="ECO:0000256" key="1">
    <source>
        <dbReference type="SAM" id="SignalP"/>
    </source>
</evidence>
<name>A0A1B7N080_9AGAM</name>
<dbReference type="STRING" id="1314800.A0A1B7N080"/>
<accession>A0A1B7N080</accession>
<proteinExistence type="predicted"/>
<sequence length="236" mass="25839">MQLTLTILSFLQAPAAVTACEGECIIGITSAFLGHYTSAVFTTLQTMANQINTQLIPVPARQQNPTQYFDPVLEAYNLIAYVDLETAIFPRYFHGKCQDANGVDPPGCPNPDCPRVCGTPGSLVHFYPTLTSIVFNQTTGLLANLTTPGSKTYNQVLQAVMSDANEGQRKRLENLSRIMPLRSRGTIEARGISDTQHGLKNIMQKLPSIMLHACGGSGLSLCSWEQPMKEFILQYP</sequence>
<keyword evidence="1" id="KW-0732">Signal</keyword>
<organism evidence="2 3">
    <name type="scientific">Rhizopogon vinicolor AM-OR11-026</name>
    <dbReference type="NCBI Taxonomy" id="1314800"/>
    <lineage>
        <taxon>Eukaryota</taxon>
        <taxon>Fungi</taxon>
        <taxon>Dikarya</taxon>
        <taxon>Basidiomycota</taxon>
        <taxon>Agaricomycotina</taxon>
        <taxon>Agaricomycetes</taxon>
        <taxon>Agaricomycetidae</taxon>
        <taxon>Boletales</taxon>
        <taxon>Suillineae</taxon>
        <taxon>Rhizopogonaceae</taxon>
        <taxon>Rhizopogon</taxon>
    </lineage>
</organism>
<dbReference type="EMBL" id="KV448304">
    <property type="protein sequence ID" value="OAX38263.1"/>
    <property type="molecule type" value="Genomic_DNA"/>
</dbReference>
<evidence type="ECO:0000313" key="3">
    <source>
        <dbReference type="Proteomes" id="UP000092154"/>
    </source>
</evidence>
<feature type="chain" id="PRO_5008597687" evidence="1">
    <location>
        <begin position="20"/>
        <end position="236"/>
    </location>
</feature>
<dbReference type="OrthoDB" id="3255642at2759"/>